<proteinExistence type="inferred from homology"/>
<protein>
    <recommendedName>
        <fullName evidence="9">Lipoprotein signal peptidase</fullName>
        <ecNumber evidence="9">3.4.23.36</ecNumber>
    </recommendedName>
    <alternativeName>
        <fullName evidence="9">Prolipoprotein signal peptidase</fullName>
    </alternativeName>
    <alternativeName>
        <fullName evidence="9">Signal peptidase II</fullName>
        <shortName evidence="9">SPase II</shortName>
    </alternativeName>
</protein>
<keyword evidence="4 9" id="KW-0812">Transmembrane</keyword>
<feature type="transmembrane region" description="Helical" evidence="9">
    <location>
        <begin position="12"/>
        <end position="32"/>
    </location>
</feature>
<evidence type="ECO:0000256" key="3">
    <source>
        <dbReference type="ARBA" id="ARBA00022670"/>
    </source>
</evidence>
<comment type="caution">
    <text evidence="11">The sequence shown here is derived from an EMBL/GenBank/DDBJ whole genome shotgun (WGS) entry which is preliminary data.</text>
</comment>
<evidence type="ECO:0000256" key="9">
    <source>
        <dbReference type="HAMAP-Rule" id="MF_00161"/>
    </source>
</evidence>
<evidence type="ECO:0000256" key="5">
    <source>
        <dbReference type="ARBA" id="ARBA00022750"/>
    </source>
</evidence>
<feature type="transmembrane region" description="Helical" evidence="9">
    <location>
        <begin position="57"/>
        <end position="79"/>
    </location>
</feature>
<comment type="catalytic activity">
    <reaction evidence="9">
        <text>Release of signal peptides from bacterial membrane prolipoproteins. Hydrolyzes -Xaa-Yaa-Zaa-|-(S,diacylglyceryl)Cys-, in which Xaa is hydrophobic (preferably Leu), and Yaa (Ala or Ser) and Zaa (Gly or Ala) have small, neutral side chains.</text>
        <dbReference type="EC" id="3.4.23.36"/>
    </reaction>
</comment>
<keyword evidence="6 9" id="KW-0378">Hydrolase</keyword>
<gene>
    <name evidence="9 11" type="primary">lspA</name>
    <name evidence="11" type="ORF">GCM10009821_04630</name>
</gene>
<feature type="active site" evidence="9">
    <location>
        <position position="124"/>
    </location>
</feature>
<dbReference type="PRINTS" id="PR00781">
    <property type="entry name" value="LIPOSIGPTASE"/>
</dbReference>
<keyword evidence="5 9" id="KW-0064">Aspartyl protease</keyword>
<accession>A0ABN2VS29</accession>
<dbReference type="PANTHER" id="PTHR33695:SF1">
    <property type="entry name" value="LIPOPROTEIN SIGNAL PEPTIDASE"/>
    <property type="match status" value="1"/>
</dbReference>
<comment type="function">
    <text evidence="9">This protein specifically catalyzes the removal of signal peptides from prolipoproteins.</text>
</comment>
<evidence type="ECO:0000313" key="12">
    <source>
        <dbReference type="Proteomes" id="UP001501480"/>
    </source>
</evidence>
<evidence type="ECO:0000256" key="10">
    <source>
        <dbReference type="RuleBase" id="RU004181"/>
    </source>
</evidence>
<dbReference type="PANTHER" id="PTHR33695">
    <property type="entry name" value="LIPOPROTEIN SIGNAL PEPTIDASE"/>
    <property type="match status" value="1"/>
</dbReference>
<evidence type="ECO:0000256" key="4">
    <source>
        <dbReference type="ARBA" id="ARBA00022692"/>
    </source>
</evidence>
<feature type="transmembrane region" description="Helical" evidence="9">
    <location>
        <begin position="128"/>
        <end position="149"/>
    </location>
</feature>
<evidence type="ECO:0000313" key="11">
    <source>
        <dbReference type="EMBL" id="GAA2070526.1"/>
    </source>
</evidence>
<feature type="transmembrane region" description="Helical" evidence="9">
    <location>
        <begin position="91"/>
        <end position="108"/>
    </location>
</feature>
<comment type="subcellular location">
    <subcellularLocation>
        <location evidence="9">Cell membrane</location>
        <topology evidence="9">Multi-pass membrane protein</topology>
    </subcellularLocation>
</comment>
<dbReference type="HAMAP" id="MF_00161">
    <property type="entry name" value="LspA"/>
    <property type="match status" value="1"/>
</dbReference>
<dbReference type="Pfam" id="PF01252">
    <property type="entry name" value="Peptidase_A8"/>
    <property type="match status" value="1"/>
</dbReference>
<feature type="active site" evidence="9">
    <location>
        <position position="137"/>
    </location>
</feature>
<sequence length="164" mass="17616">MAPERPSQVRRLAIGVVVAYAIDQLTKVWAVATLEGEPSRELVPGFLSLTFLRNPGAAFGMGASMTVILSVVSLAVVVVVVRMAARLRDPWWTVGLGLLLAGALGNLTDRILREPGVLRGHVVDFIDYGPFVGNVADIYLTVAAVVIVVRSWQGHALDGTRESR</sequence>
<keyword evidence="8 9" id="KW-0472">Membrane</keyword>
<dbReference type="EMBL" id="BAAAPY010000001">
    <property type="protein sequence ID" value="GAA2070526.1"/>
    <property type="molecule type" value="Genomic_DNA"/>
</dbReference>
<keyword evidence="12" id="KW-1185">Reference proteome</keyword>
<evidence type="ECO:0000256" key="1">
    <source>
        <dbReference type="ARBA" id="ARBA00006139"/>
    </source>
</evidence>
<reference evidence="11 12" key="1">
    <citation type="journal article" date="2019" name="Int. J. Syst. Evol. Microbiol.">
        <title>The Global Catalogue of Microorganisms (GCM) 10K type strain sequencing project: providing services to taxonomists for standard genome sequencing and annotation.</title>
        <authorList>
            <consortium name="The Broad Institute Genomics Platform"/>
            <consortium name="The Broad Institute Genome Sequencing Center for Infectious Disease"/>
            <person name="Wu L."/>
            <person name="Ma J."/>
        </authorList>
    </citation>
    <scope>NUCLEOTIDE SEQUENCE [LARGE SCALE GENOMIC DNA]</scope>
    <source>
        <strain evidence="11 12">JCM 15749</strain>
    </source>
</reference>
<name>A0ABN2VS29_9ACTN</name>
<evidence type="ECO:0000256" key="8">
    <source>
        <dbReference type="ARBA" id="ARBA00023136"/>
    </source>
</evidence>
<dbReference type="RefSeq" id="WP_344323808.1">
    <property type="nucleotide sequence ID" value="NZ_BAAAPY010000001.1"/>
</dbReference>
<dbReference type="InterPro" id="IPR001872">
    <property type="entry name" value="Peptidase_A8"/>
</dbReference>
<dbReference type="PROSITE" id="PS00855">
    <property type="entry name" value="SPASE_II"/>
    <property type="match status" value="1"/>
</dbReference>
<dbReference type="EC" id="3.4.23.36" evidence="9"/>
<comment type="similarity">
    <text evidence="1 9 10">Belongs to the peptidase A8 family.</text>
</comment>
<evidence type="ECO:0000256" key="6">
    <source>
        <dbReference type="ARBA" id="ARBA00022801"/>
    </source>
</evidence>
<evidence type="ECO:0000256" key="7">
    <source>
        <dbReference type="ARBA" id="ARBA00022989"/>
    </source>
</evidence>
<dbReference type="Proteomes" id="UP001501480">
    <property type="component" value="Unassembled WGS sequence"/>
</dbReference>
<organism evidence="11 12">
    <name type="scientific">Aeromicrobium halocynthiae</name>
    <dbReference type="NCBI Taxonomy" id="560557"/>
    <lineage>
        <taxon>Bacteria</taxon>
        <taxon>Bacillati</taxon>
        <taxon>Actinomycetota</taxon>
        <taxon>Actinomycetes</taxon>
        <taxon>Propionibacteriales</taxon>
        <taxon>Nocardioidaceae</taxon>
        <taxon>Aeromicrobium</taxon>
    </lineage>
</organism>
<keyword evidence="3 9" id="KW-0645">Protease</keyword>
<keyword evidence="2 9" id="KW-1003">Cell membrane</keyword>
<evidence type="ECO:0000256" key="2">
    <source>
        <dbReference type="ARBA" id="ARBA00022475"/>
    </source>
</evidence>
<comment type="pathway">
    <text evidence="9">Protein modification; lipoprotein biosynthesis (signal peptide cleavage).</text>
</comment>
<keyword evidence="7 9" id="KW-1133">Transmembrane helix</keyword>